<dbReference type="PANTHER" id="PTHR46310">
    <property type="entry name" value="AMIDASE 1"/>
    <property type="match status" value="1"/>
</dbReference>
<dbReference type="Proteomes" id="UP001268610">
    <property type="component" value="Unassembled WGS sequence"/>
</dbReference>
<organism evidence="2 3">
    <name type="scientific">Rhizobium hidalgonense</name>
    <dbReference type="NCBI Taxonomy" id="1538159"/>
    <lineage>
        <taxon>Bacteria</taxon>
        <taxon>Pseudomonadati</taxon>
        <taxon>Pseudomonadota</taxon>
        <taxon>Alphaproteobacteria</taxon>
        <taxon>Hyphomicrobiales</taxon>
        <taxon>Rhizobiaceae</taxon>
        <taxon>Rhizobium/Agrobacterium group</taxon>
        <taxon>Rhizobium</taxon>
    </lineage>
</organism>
<protein>
    <submittedName>
        <fullName evidence="2">Amidase family protein</fullName>
    </submittedName>
</protein>
<proteinExistence type="predicted"/>
<dbReference type="RefSeq" id="WP_310855205.1">
    <property type="nucleotide sequence ID" value="NZ_JAVLSD010000001.1"/>
</dbReference>
<accession>A0AAJ2GS59</accession>
<feature type="domain" description="Amidase" evidence="1">
    <location>
        <begin position="19"/>
        <end position="185"/>
    </location>
</feature>
<name>A0AAJ2GS59_9HYPH</name>
<dbReference type="InterPro" id="IPR036928">
    <property type="entry name" value="AS_sf"/>
</dbReference>
<reference evidence="2" key="1">
    <citation type="submission" date="2023-04" db="EMBL/GenBank/DDBJ databases">
        <title>Genomic characterization of faba bean (Vicia faba) microsymbionts in Mexican soils.</title>
        <authorList>
            <person name="Rivera Orduna F.N."/>
            <person name="Guevara-Luna J."/>
            <person name="Yan J."/>
            <person name="Arroyo-Herrera I."/>
            <person name="Li Y."/>
            <person name="Vasquez-Murrieta M.S."/>
            <person name="Wang E.T."/>
        </authorList>
    </citation>
    <scope>NUCLEOTIDE SEQUENCE</scope>
    <source>
        <strain evidence="2">CH26</strain>
    </source>
</reference>
<dbReference type="Pfam" id="PF01425">
    <property type="entry name" value="Amidase"/>
    <property type="match status" value="1"/>
</dbReference>
<dbReference type="SUPFAM" id="SSF75304">
    <property type="entry name" value="Amidase signature (AS) enzymes"/>
    <property type="match status" value="1"/>
</dbReference>
<evidence type="ECO:0000313" key="2">
    <source>
        <dbReference type="EMBL" id="MDR9774682.1"/>
    </source>
</evidence>
<dbReference type="Gene3D" id="3.90.1300.10">
    <property type="entry name" value="Amidase signature (AS) domain"/>
    <property type="match status" value="1"/>
</dbReference>
<evidence type="ECO:0000259" key="1">
    <source>
        <dbReference type="Pfam" id="PF01425"/>
    </source>
</evidence>
<comment type="caution">
    <text evidence="2">The sequence shown here is derived from an EMBL/GenBank/DDBJ whole genome shotgun (WGS) entry which is preliminary data.</text>
</comment>
<gene>
    <name evidence="2" type="ORF">RJJ65_18870</name>
</gene>
<dbReference type="PANTHER" id="PTHR46310:SF7">
    <property type="entry name" value="AMIDASE 1"/>
    <property type="match status" value="1"/>
</dbReference>
<sequence>MQDRWNAFMPYPDVDVGHASTGPLSGLRVAVKDLFDVAGYPTAAGNAAVLAASGIKRATAPLVQTLLDAGACFVGKTNTDELAYSLIGGNVHFGMPRNPRDPDLIPGGSSSGSAVAVAAGLADIGLGTDTSGSVRLPAAINGLVGWRPTHGSLDNRALRPLAPSFDVPGFMTRSLEPMAAVMSALGMPPANDRPISILIPEDIFETIDGAIADEMIASFGSSAMPIRRTDAIASFSLADLAVAFITILQKEAWESNKTLFERSPDAIAPDIAARLRAGSRLADEEVREARRIRALFSGEIDRLLCGNVVVAFPTLASNPPTRDAGPESFAAFRSACIKLLCLSGLSGCPQAAFPIASRAGSVSLSLFGARRTDRMLVNVAMQLSICVKEQMPSKKVNTNS</sequence>
<evidence type="ECO:0000313" key="3">
    <source>
        <dbReference type="Proteomes" id="UP001268610"/>
    </source>
</evidence>
<dbReference type="InterPro" id="IPR023631">
    <property type="entry name" value="Amidase_dom"/>
</dbReference>
<dbReference type="EMBL" id="JAVLSF010000010">
    <property type="protein sequence ID" value="MDR9774682.1"/>
    <property type="molecule type" value="Genomic_DNA"/>
</dbReference>
<dbReference type="AlphaFoldDB" id="A0AAJ2GS59"/>